<evidence type="ECO:0000256" key="3">
    <source>
        <dbReference type="ARBA" id="ARBA00023163"/>
    </source>
</evidence>
<evidence type="ECO:0000313" key="6">
    <source>
        <dbReference type="EMBL" id="KAA6383810.1"/>
    </source>
</evidence>
<dbReference type="InterPro" id="IPR004855">
    <property type="entry name" value="TFIIA_asu/bsu"/>
</dbReference>
<dbReference type="GO" id="GO:0005672">
    <property type="term" value="C:transcription factor TFIIA complex"/>
    <property type="evidence" value="ECO:0007669"/>
    <property type="project" value="InterPro"/>
</dbReference>
<dbReference type="Proteomes" id="UP000324800">
    <property type="component" value="Unassembled WGS sequence"/>
</dbReference>
<name>A0A5J4VMR8_9EUKA</name>
<accession>A0A5J4VMR8</accession>
<feature type="region of interest" description="Disordered" evidence="5">
    <location>
        <begin position="345"/>
        <end position="365"/>
    </location>
</feature>
<comment type="subcellular location">
    <subcellularLocation>
        <location evidence="1">Nucleus</location>
    </subcellularLocation>
</comment>
<sequence length="638" mass="73233">MKKAAKELTDQVLVDVIRFIKNKYGDAVGERLGSKWKARLNQGGSLEEKKSGIPVTNLPFLIGLQSQVAQPMNWQSAYTTLPPARIVNQEQMKMLPSLAMAPGQPPFPSFIQKQPYIQQIQQNIQPPVLAPPSSQFPLPLNQQPKQQLQQQYQLILPQFTLQQYQQLRPINIPMQFPQNYPQYPQKVAQPNQQMNNQQQIVQTLMDKDNQSDKDKDKEKDQQIEKVINNEQQQEQQTSIDNTQLNEDNNEEESESYESGNEEQDQDQEQEKEQDKGKQQSEILIKGRKYTAEEIQKILEKKKQLELSLKQQSEIINQQTSTNNKINTTVDQKEIKTNEQIRISIEEKGQSDQQQNPTDIQKQTPAIEQTNTINQINTTSSDVQIIKSTTQPNNRIIPPMNKPKISIAAQVLSDPNRLINKENSFASMIRQKGIGGRQVVNHQQPKQQQYQQSGIRGVIASPYRQTFPEELYQRRGGNTPMISAGKDKDYYNNNNNNEDEQDQDEQDNENNKQDKEQNIGRGRKRRRLNPDEDDSDLDDDELDDIDLNQQQSPKPSEEVIDTLSDVSSDSDIDGSGVVSDNLVLALYQTYSIKKNKYKFVLRDGIMHINGHDYVFSRCDCEFTFGKPPRAAGKKQKVKK</sequence>
<organism evidence="6 7">
    <name type="scientific">Streblomastix strix</name>
    <dbReference type="NCBI Taxonomy" id="222440"/>
    <lineage>
        <taxon>Eukaryota</taxon>
        <taxon>Metamonada</taxon>
        <taxon>Preaxostyla</taxon>
        <taxon>Oxymonadida</taxon>
        <taxon>Streblomastigidae</taxon>
        <taxon>Streblomastix</taxon>
    </lineage>
</organism>
<feature type="region of interest" description="Disordered" evidence="5">
    <location>
        <begin position="468"/>
        <end position="558"/>
    </location>
</feature>
<evidence type="ECO:0000313" key="7">
    <source>
        <dbReference type="Proteomes" id="UP000324800"/>
    </source>
</evidence>
<protein>
    <submittedName>
        <fullName evidence="6">Uncharacterized protein</fullName>
    </submittedName>
</protein>
<feature type="compositionally biased region" description="Acidic residues" evidence="5">
    <location>
        <begin position="496"/>
        <end position="507"/>
    </location>
</feature>
<dbReference type="SUPFAM" id="SSF50784">
    <property type="entry name" value="Transcription factor IIA (TFIIA), beta-barrel domain"/>
    <property type="match status" value="1"/>
</dbReference>
<dbReference type="OrthoDB" id="6275927at2759"/>
<feature type="compositionally biased region" description="Basic and acidic residues" evidence="5">
    <location>
        <begin position="268"/>
        <end position="278"/>
    </location>
</feature>
<comment type="caution">
    <text evidence="6">The sequence shown here is derived from an EMBL/GenBank/DDBJ whole genome shotgun (WGS) entry which is preliminary data.</text>
</comment>
<dbReference type="GO" id="GO:0006367">
    <property type="term" value="P:transcription initiation at RNA polymerase II promoter"/>
    <property type="evidence" value="ECO:0007669"/>
    <property type="project" value="InterPro"/>
</dbReference>
<feature type="compositionally biased region" description="Basic and acidic residues" evidence="5">
    <location>
        <begin position="508"/>
        <end position="517"/>
    </location>
</feature>
<evidence type="ECO:0000256" key="1">
    <source>
        <dbReference type="ARBA" id="ARBA00004123"/>
    </source>
</evidence>
<dbReference type="AlphaFoldDB" id="A0A5J4VMR8"/>
<dbReference type="SMART" id="SM01371">
    <property type="entry name" value="TFIIA"/>
    <property type="match status" value="1"/>
</dbReference>
<feature type="compositionally biased region" description="Polar residues" evidence="5">
    <location>
        <begin position="350"/>
        <end position="365"/>
    </location>
</feature>
<keyword evidence="4" id="KW-0539">Nucleus</keyword>
<dbReference type="Gene3D" id="2.30.18.10">
    <property type="entry name" value="Transcription factor IIA (TFIIA), beta-barrel domain"/>
    <property type="match status" value="1"/>
</dbReference>
<gene>
    <name evidence="6" type="ORF">EZS28_020661</name>
</gene>
<evidence type="ECO:0000256" key="2">
    <source>
        <dbReference type="ARBA" id="ARBA00010059"/>
    </source>
</evidence>
<comment type="similarity">
    <text evidence="2">Belongs to the TFIIA subunit 1 family.</text>
</comment>
<dbReference type="InterPro" id="IPR009088">
    <property type="entry name" value="TFIIA_b-brl"/>
</dbReference>
<feature type="compositionally biased region" description="Acidic residues" evidence="5">
    <location>
        <begin position="530"/>
        <end position="545"/>
    </location>
</feature>
<proteinExistence type="inferred from homology"/>
<evidence type="ECO:0000256" key="5">
    <source>
        <dbReference type="SAM" id="MobiDB-lite"/>
    </source>
</evidence>
<dbReference type="PANTHER" id="PTHR12694:SF8">
    <property type="entry name" value="TRANSCRIPTION INITIATION FACTOR IIA SUBUNIT 1"/>
    <property type="match status" value="1"/>
</dbReference>
<dbReference type="PANTHER" id="PTHR12694">
    <property type="entry name" value="TRANSCRIPTION INITIATION FACTOR IIA SUBUNIT 1"/>
    <property type="match status" value="1"/>
</dbReference>
<dbReference type="EMBL" id="SNRW01006059">
    <property type="protein sequence ID" value="KAA6383810.1"/>
    <property type="molecule type" value="Genomic_DNA"/>
</dbReference>
<reference evidence="6 7" key="1">
    <citation type="submission" date="2019-03" db="EMBL/GenBank/DDBJ databases">
        <title>Single cell metagenomics reveals metabolic interactions within the superorganism composed of flagellate Streblomastix strix and complex community of Bacteroidetes bacteria on its surface.</title>
        <authorList>
            <person name="Treitli S.C."/>
            <person name="Kolisko M."/>
            <person name="Husnik F."/>
            <person name="Keeling P."/>
            <person name="Hampl V."/>
        </authorList>
    </citation>
    <scope>NUCLEOTIDE SEQUENCE [LARGE SCALE GENOMIC DNA]</scope>
    <source>
        <strain evidence="6">ST1C</strain>
    </source>
</reference>
<feature type="compositionally biased region" description="Acidic residues" evidence="5">
    <location>
        <begin position="247"/>
        <end position="267"/>
    </location>
</feature>
<feature type="region of interest" description="Disordered" evidence="5">
    <location>
        <begin position="228"/>
        <end position="282"/>
    </location>
</feature>
<feature type="compositionally biased region" description="Low complexity" evidence="5">
    <location>
        <begin position="442"/>
        <end position="451"/>
    </location>
</feature>
<feature type="region of interest" description="Disordered" evidence="5">
    <location>
        <begin position="435"/>
        <end position="456"/>
    </location>
</feature>
<evidence type="ECO:0000256" key="4">
    <source>
        <dbReference type="ARBA" id="ARBA00023242"/>
    </source>
</evidence>
<feature type="compositionally biased region" description="Polar residues" evidence="5">
    <location>
        <begin position="228"/>
        <end position="244"/>
    </location>
</feature>
<keyword evidence="3" id="KW-0804">Transcription</keyword>